<proteinExistence type="predicted"/>
<evidence type="ECO:0000313" key="1">
    <source>
        <dbReference type="EMBL" id="QOC54122.1"/>
    </source>
</evidence>
<keyword evidence="2" id="KW-1185">Reference proteome</keyword>
<sequence length="161" mass="17070">MHYAIQAPGGFERLYGQPFVLNAVQYPGNTIDLWAPEDLVEIGVLPIVPAAPAPEGEVILSTELVLEEGGLMEVATYGPPPPPPVPQKVSRMQAKQALLAAGLLDDSDAAIAASGDRSLQLYWAETSEFHRNHPAVMAIGTSQGLTSGQLDDLFRAAAQVV</sequence>
<dbReference type="Proteomes" id="UP000827856">
    <property type="component" value="Segment"/>
</dbReference>
<reference evidence="1" key="1">
    <citation type="submission" date="2019-12" db="EMBL/GenBank/DDBJ databases">
        <title>S2B, a lysogenic bacteriophage that infects Caulobacter crescentus.</title>
        <authorList>
            <person name="Ely B."/>
            <person name="Berrios L."/>
            <person name="Thomas Q."/>
        </authorList>
    </citation>
    <scope>NUCLEOTIDE SEQUENCE</scope>
</reference>
<accession>A0AAE7ML65</accession>
<dbReference type="EMBL" id="MN857473">
    <property type="protein sequence ID" value="QOC54122.1"/>
    <property type="molecule type" value="Genomic_DNA"/>
</dbReference>
<evidence type="ECO:0000313" key="2">
    <source>
        <dbReference type="Proteomes" id="UP000827856"/>
    </source>
</evidence>
<protein>
    <submittedName>
        <fullName evidence="1">Uncharacterized protein</fullName>
    </submittedName>
</protein>
<organism evidence="1 2">
    <name type="scientific">Caulobacter phage S2B</name>
    <dbReference type="NCBI Taxonomy" id="2759120"/>
    <lineage>
        <taxon>Viruses</taxon>
        <taxon>Duplodnaviria</taxon>
        <taxon>Heunggongvirae</taxon>
        <taxon>Uroviricota</taxon>
        <taxon>Caudoviricetes</taxon>
        <taxon>Autographivirales</taxon>
        <taxon>Autographivirales incertae sedis</taxon>
        <taxon>Sumtervirus</taxon>
        <taxon>Sumtervirus S2B</taxon>
    </lineage>
</organism>
<name>A0AAE7ML65_9CAUD</name>
<gene>
    <name evidence="1" type="primary">S2B_gp008c</name>
</gene>